<accession>A0A485K8B0</accession>
<dbReference type="GO" id="GO:0005737">
    <property type="term" value="C:cytoplasm"/>
    <property type="evidence" value="ECO:0007669"/>
    <property type="project" value="TreeGrafter"/>
</dbReference>
<evidence type="ECO:0000256" key="2">
    <source>
        <dbReference type="SAM" id="MobiDB-lite"/>
    </source>
</evidence>
<dbReference type="InterPro" id="IPR050593">
    <property type="entry name" value="LovG"/>
</dbReference>
<evidence type="ECO:0000256" key="1">
    <source>
        <dbReference type="ARBA" id="ARBA00022801"/>
    </source>
</evidence>
<reference evidence="5 6" key="1">
    <citation type="submission" date="2019-03" db="EMBL/GenBank/DDBJ databases">
        <authorList>
            <person name="Gaulin E."/>
            <person name="Dumas B."/>
        </authorList>
    </citation>
    <scope>NUCLEOTIDE SEQUENCE [LARGE SCALE GENOMIC DNA]</scope>
    <source>
        <strain evidence="5">CBS 568.67</strain>
    </source>
</reference>
<evidence type="ECO:0000313" key="4">
    <source>
        <dbReference type="EMBL" id="KAF0716611.1"/>
    </source>
</evidence>
<dbReference type="InterPro" id="IPR005645">
    <property type="entry name" value="FSH-like_dom"/>
</dbReference>
<gene>
    <name evidence="5" type="primary">Aste57867_2758</name>
    <name evidence="4" type="ORF">As57867_002751</name>
    <name evidence="5" type="ORF">ASTE57867_2758</name>
</gene>
<keyword evidence="6" id="KW-1185">Reference proteome</keyword>
<evidence type="ECO:0000259" key="3">
    <source>
        <dbReference type="Pfam" id="PF03959"/>
    </source>
</evidence>
<organism evidence="5 6">
    <name type="scientific">Aphanomyces stellatus</name>
    <dbReference type="NCBI Taxonomy" id="120398"/>
    <lineage>
        <taxon>Eukaryota</taxon>
        <taxon>Sar</taxon>
        <taxon>Stramenopiles</taxon>
        <taxon>Oomycota</taxon>
        <taxon>Saprolegniomycetes</taxon>
        <taxon>Saprolegniales</taxon>
        <taxon>Verrucalvaceae</taxon>
        <taxon>Aphanomyces</taxon>
    </lineage>
</organism>
<dbReference type="EMBL" id="VJMH01000383">
    <property type="protein sequence ID" value="KAF0716611.1"/>
    <property type="molecule type" value="Genomic_DNA"/>
</dbReference>
<dbReference type="InterPro" id="IPR029058">
    <property type="entry name" value="AB_hydrolase_fold"/>
</dbReference>
<name>A0A485K8B0_9STRA</name>
<dbReference type="GO" id="GO:0016787">
    <property type="term" value="F:hydrolase activity"/>
    <property type="evidence" value="ECO:0007669"/>
    <property type="project" value="UniProtKB-KW"/>
</dbReference>
<dbReference type="GO" id="GO:0005634">
    <property type="term" value="C:nucleus"/>
    <property type="evidence" value="ECO:0007669"/>
    <property type="project" value="TreeGrafter"/>
</dbReference>
<evidence type="ECO:0000313" key="5">
    <source>
        <dbReference type="EMBL" id="VFT79950.1"/>
    </source>
</evidence>
<dbReference type="PANTHER" id="PTHR48070">
    <property type="entry name" value="ESTERASE OVCA2"/>
    <property type="match status" value="1"/>
</dbReference>
<dbReference type="AlphaFoldDB" id="A0A485K8B0"/>
<feature type="region of interest" description="Disordered" evidence="2">
    <location>
        <begin position="193"/>
        <end position="215"/>
    </location>
</feature>
<dbReference type="PANTHER" id="PTHR48070:SF6">
    <property type="entry name" value="ESTERASE OVCA2"/>
    <property type="match status" value="1"/>
</dbReference>
<dbReference type="Gene3D" id="3.40.50.1820">
    <property type="entry name" value="alpha/beta hydrolase"/>
    <property type="match status" value="1"/>
</dbReference>
<reference evidence="4" key="2">
    <citation type="submission" date="2019-06" db="EMBL/GenBank/DDBJ databases">
        <title>Genomics analysis of Aphanomyces spp. identifies a new class of oomycete effector associated with host adaptation.</title>
        <authorList>
            <person name="Gaulin E."/>
        </authorList>
    </citation>
    <scope>NUCLEOTIDE SEQUENCE</scope>
    <source>
        <strain evidence="4">CBS 578.67</strain>
    </source>
</reference>
<dbReference type="OrthoDB" id="414698at2759"/>
<dbReference type="SUPFAM" id="SSF53474">
    <property type="entry name" value="alpha/beta-Hydrolases"/>
    <property type="match status" value="1"/>
</dbReference>
<protein>
    <submittedName>
        <fullName evidence="5">Aste57867_2758 protein</fullName>
    </submittedName>
</protein>
<keyword evidence="1" id="KW-0378">Hydrolase</keyword>
<feature type="domain" description="Serine hydrolase" evidence="3">
    <location>
        <begin position="2"/>
        <end position="180"/>
    </location>
</feature>
<dbReference type="EMBL" id="CAADRA010000383">
    <property type="protein sequence ID" value="VFT79950.1"/>
    <property type="molecule type" value="Genomic_DNA"/>
</dbReference>
<dbReference type="Proteomes" id="UP000332933">
    <property type="component" value="Unassembled WGS sequence"/>
</dbReference>
<proteinExistence type="predicted"/>
<dbReference type="Pfam" id="PF03959">
    <property type="entry name" value="FSH1"/>
    <property type="match status" value="1"/>
</dbReference>
<evidence type="ECO:0000313" key="6">
    <source>
        <dbReference type="Proteomes" id="UP000332933"/>
    </source>
</evidence>
<sequence length="215" mass="23462">MYQNSAVFRAKTEHLRALPSHVELVYLDGPVNLVPKVVTKPIDTAAFRAWWDPAQGPDGQSRALQYIGDAIHKEPRLDGVLGFSQGACLASWLCSAIAQDKLDWSPEVAILLGGYIDPNDAIFADGLAPHVRSFHAYGLNDRVVPAAKSERLAALFERGTHPELVSRHTHAQGHIVPKCDGALMALQSFLHEPPSTSDEDELHHPRQTIAAASNL</sequence>